<proteinExistence type="predicted"/>
<dbReference type="PANTHER" id="PTHR45936">
    <property type="entry name" value="TRNA-DIHYDROURIDINE(20) SYNTHASE [NAD(P)+]-LIKE"/>
    <property type="match status" value="1"/>
</dbReference>
<dbReference type="OrthoDB" id="10262250at2759"/>
<name>X6P9B4_RETFI</name>
<dbReference type="InterPro" id="IPR013785">
    <property type="entry name" value="Aldolase_TIM"/>
</dbReference>
<dbReference type="SUPFAM" id="SSF51395">
    <property type="entry name" value="FMN-linked oxidoreductases"/>
    <property type="match status" value="1"/>
</dbReference>
<dbReference type="OMA" id="CKTDINT"/>
<sequence>MGAALLQKPELVKDILTALVRNFGSQLTITAKVRLLEDEKKTLELCQMIENTGVNALTIHARYTADRPRIPARVGLIKTIVDKLTIPVIYNGDVFSYQDIEVAKKMTGCHSVMIARGAQWNPSIFRSPEKGGMVPLCEVMREYVEIAEKYGNRFGNTKYVCIKMLTGRKYWCKTDINTKFQVSKSYEDLHRGLKQLTTEQMQMHIRNSNRNNLQDLNADIVKSALSNDTTSTQWFDNKTLENDIQDYCDQSVFRSN</sequence>
<dbReference type="GO" id="GO:0017150">
    <property type="term" value="F:tRNA dihydrouridine synthase activity"/>
    <property type="evidence" value="ECO:0007669"/>
    <property type="project" value="TreeGrafter"/>
</dbReference>
<organism evidence="2 3">
    <name type="scientific">Reticulomyxa filosa</name>
    <dbReference type="NCBI Taxonomy" id="46433"/>
    <lineage>
        <taxon>Eukaryota</taxon>
        <taxon>Sar</taxon>
        <taxon>Rhizaria</taxon>
        <taxon>Retaria</taxon>
        <taxon>Foraminifera</taxon>
        <taxon>Monothalamids</taxon>
        <taxon>Reticulomyxidae</taxon>
        <taxon>Reticulomyxa</taxon>
    </lineage>
</organism>
<dbReference type="AlphaFoldDB" id="X6P9B4"/>
<keyword evidence="3" id="KW-1185">Reference proteome</keyword>
<reference evidence="2 3" key="1">
    <citation type="journal article" date="2013" name="Curr. Biol.">
        <title>The Genome of the Foraminiferan Reticulomyxa filosa.</title>
        <authorList>
            <person name="Glockner G."/>
            <person name="Hulsmann N."/>
            <person name="Schleicher M."/>
            <person name="Noegel A.A."/>
            <person name="Eichinger L."/>
            <person name="Gallinger C."/>
            <person name="Pawlowski J."/>
            <person name="Sierra R."/>
            <person name="Euteneuer U."/>
            <person name="Pillet L."/>
            <person name="Moustafa A."/>
            <person name="Platzer M."/>
            <person name="Groth M."/>
            <person name="Szafranski K."/>
            <person name="Schliwa M."/>
        </authorList>
    </citation>
    <scope>NUCLEOTIDE SEQUENCE [LARGE SCALE GENOMIC DNA]</scope>
</reference>
<feature type="domain" description="DUS-like FMN-binding" evidence="1">
    <location>
        <begin position="1"/>
        <end position="190"/>
    </location>
</feature>
<dbReference type="GO" id="GO:0005737">
    <property type="term" value="C:cytoplasm"/>
    <property type="evidence" value="ECO:0007669"/>
    <property type="project" value="TreeGrafter"/>
</dbReference>
<evidence type="ECO:0000313" key="3">
    <source>
        <dbReference type="Proteomes" id="UP000023152"/>
    </source>
</evidence>
<dbReference type="Proteomes" id="UP000023152">
    <property type="component" value="Unassembled WGS sequence"/>
</dbReference>
<dbReference type="PANTHER" id="PTHR45936:SF1">
    <property type="entry name" value="TRNA-DIHYDROURIDINE(20) SYNTHASE [NAD(P)+]-LIKE"/>
    <property type="match status" value="1"/>
</dbReference>
<evidence type="ECO:0000259" key="1">
    <source>
        <dbReference type="Pfam" id="PF01207"/>
    </source>
</evidence>
<gene>
    <name evidence="2" type="ORF">RFI_02323</name>
</gene>
<dbReference type="InterPro" id="IPR052582">
    <property type="entry name" value="tRNA-DUS-like"/>
</dbReference>
<dbReference type="EMBL" id="ASPP01002296">
    <property type="protein sequence ID" value="ETO34766.1"/>
    <property type="molecule type" value="Genomic_DNA"/>
</dbReference>
<dbReference type="CDD" id="cd02801">
    <property type="entry name" value="DUS_like_FMN"/>
    <property type="match status" value="1"/>
</dbReference>
<accession>X6P9B4</accession>
<dbReference type="InterPro" id="IPR035587">
    <property type="entry name" value="DUS-like_FMN-bd"/>
</dbReference>
<evidence type="ECO:0000313" key="2">
    <source>
        <dbReference type="EMBL" id="ETO34766.1"/>
    </source>
</evidence>
<protein>
    <recommendedName>
        <fullName evidence="1">DUS-like FMN-binding domain-containing protein</fullName>
    </recommendedName>
</protein>
<dbReference type="Pfam" id="PF01207">
    <property type="entry name" value="Dus"/>
    <property type="match status" value="1"/>
</dbReference>
<comment type="caution">
    <text evidence="2">The sequence shown here is derived from an EMBL/GenBank/DDBJ whole genome shotgun (WGS) entry which is preliminary data.</text>
</comment>
<dbReference type="Gene3D" id="3.20.20.70">
    <property type="entry name" value="Aldolase class I"/>
    <property type="match status" value="1"/>
</dbReference>